<dbReference type="OrthoDB" id="9797506at2"/>
<evidence type="ECO:0000313" key="3">
    <source>
        <dbReference type="Proteomes" id="UP000029554"/>
    </source>
</evidence>
<reference evidence="2 3" key="1">
    <citation type="submission" date="2014-09" db="EMBL/GenBank/DDBJ databases">
        <title>Whole Genome Shotgun of Flavobacterium aquatile LMG 4008.</title>
        <authorList>
            <person name="Gale A.N."/>
            <person name="Pipes S.E."/>
            <person name="Newman J.D."/>
        </authorList>
    </citation>
    <scope>NUCLEOTIDE SEQUENCE [LARGE SCALE GENOMIC DNA]</scope>
    <source>
        <strain evidence="2 3">LMG 4008</strain>
    </source>
</reference>
<evidence type="ECO:0000256" key="1">
    <source>
        <dbReference type="SAM" id="SignalP"/>
    </source>
</evidence>
<dbReference type="EMBL" id="JRHH01000006">
    <property type="protein sequence ID" value="KGD66910.1"/>
    <property type="molecule type" value="Genomic_DNA"/>
</dbReference>
<evidence type="ECO:0000313" key="2">
    <source>
        <dbReference type="EMBL" id="KGD66910.1"/>
    </source>
</evidence>
<dbReference type="SUPFAM" id="SSF49777">
    <property type="entry name" value="PEBP-like"/>
    <property type="match status" value="1"/>
</dbReference>
<feature type="signal peptide" evidence="1">
    <location>
        <begin position="1"/>
        <end position="19"/>
    </location>
</feature>
<dbReference type="AlphaFoldDB" id="A0A095UWF5"/>
<comment type="caution">
    <text evidence="2">The sequence shown here is derived from an EMBL/GenBank/DDBJ whole genome shotgun (WGS) entry which is preliminary data.</text>
</comment>
<dbReference type="PANTHER" id="PTHR30289:SF1">
    <property type="entry name" value="PEBP (PHOSPHATIDYLETHANOLAMINE-BINDING PROTEIN) FAMILY PROTEIN"/>
    <property type="match status" value="1"/>
</dbReference>
<sequence length="178" mass="19094">MKTKIFTIATLVITGFAMAQTFTLKSKDLGGQFVNAQFANGFGCTGENVSPELNWENAPKETKSFAVTMYDLDAPTGSGLWHWVVYNIPPSVTSLVSDSGSFTENKLPKGATNGLNDIGVRGFFGACPPVGQVHRYIVTVYALNNSIQVDDNASAALTGFILNKNTISKSSLIIYGKN</sequence>
<dbReference type="InterPro" id="IPR036610">
    <property type="entry name" value="PEBP-like_sf"/>
</dbReference>
<dbReference type="PANTHER" id="PTHR30289">
    <property type="entry name" value="UNCHARACTERIZED PROTEIN YBCL-RELATED"/>
    <property type="match status" value="1"/>
</dbReference>
<keyword evidence="1" id="KW-0732">Signal</keyword>
<proteinExistence type="predicted"/>
<protein>
    <submittedName>
        <fullName evidence="2">Kinase inhibitor</fullName>
    </submittedName>
</protein>
<feature type="chain" id="PRO_5001919443" evidence="1">
    <location>
        <begin position="20"/>
        <end position="178"/>
    </location>
</feature>
<organism evidence="2 3">
    <name type="scientific">Flavobacterium aquatile LMG 4008 = ATCC 11947</name>
    <dbReference type="NCBI Taxonomy" id="1453498"/>
    <lineage>
        <taxon>Bacteria</taxon>
        <taxon>Pseudomonadati</taxon>
        <taxon>Bacteroidota</taxon>
        <taxon>Flavobacteriia</taxon>
        <taxon>Flavobacteriales</taxon>
        <taxon>Flavobacteriaceae</taxon>
        <taxon>Flavobacterium</taxon>
    </lineage>
</organism>
<dbReference type="InterPro" id="IPR005247">
    <property type="entry name" value="YbhB_YbcL/LppC-like"/>
</dbReference>
<dbReference type="Gene3D" id="3.90.280.10">
    <property type="entry name" value="PEBP-like"/>
    <property type="match status" value="1"/>
</dbReference>
<dbReference type="NCBIfam" id="TIGR00481">
    <property type="entry name" value="YbhB/YbcL family Raf kinase inhibitor-like protein"/>
    <property type="match status" value="1"/>
</dbReference>
<dbReference type="CDD" id="cd00865">
    <property type="entry name" value="PEBP_bact_arch"/>
    <property type="match status" value="1"/>
</dbReference>
<dbReference type="Pfam" id="PF01161">
    <property type="entry name" value="PBP"/>
    <property type="match status" value="1"/>
</dbReference>
<dbReference type="eggNOG" id="COG1881">
    <property type="taxonomic scope" value="Bacteria"/>
</dbReference>
<dbReference type="InterPro" id="IPR008914">
    <property type="entry name" value="PEBP"/>
</dbReference>
<dbReference type="Proteomes" id="UP000029554">
    <property type="component" value="Unassembled WGS sequence"/>
</dbReference>
<keyword evidence="3" id="KW-1185">Reference proteome</keyword>
<gene>
    <name evidence="2" type="ORF">LG45_15915</name>
</gene>
<accession>A0A095UWF5</accession>
<dbReference type="STRING" id="1453498.LG45_15915"/>
<name>A0A095UWF5_9FLAO</name>
<dbReference type="RefSeq" id="WP_035128881.1">
    <property type="nucleotide sequence ID" value="NZ_JRHH01000006.1"/>
</dbReference>